<protein>
    <submittedName>
        <fullName evidence="7">UNC93-like protein</fullName>
    </submittedName>
</protein>
<feature type="transmembrane region" description="Helical" evidence="6">
    <location>
        <begin position="402"/>
        <end position="419"/>
    </location>
</feature>
<keyword evidence="8" id="KW-1185">Reference proteome</keyword>
<feature type="transmembrane region" description="Helical" evidence="6">
    <location>
        <begin position="529"/>
        <end position="548"/>
    </location>
</feature>
<proteinExistence type="inferred from homology"/>
<feature type="transmembrane region" description="Helical" evidence="6">
    <location>
        <begin position="87"/>
        <end position="107"/>
    </location>
</feature>
<evidence type="ECO:0000313" key="8">
    <source>
        <dbReference type="Proteomes" id="UP000887013"/>
    </source>
</evidence>
<dbReference type="PANTHER" id="PTHR19444:SF11">
    <property type="entry name" value="UNC93-LIKE PROTEIN"/>
    <property type="match status" value="1"/>
</dbReference>
<evidence type="ECO:0000256" key="4">
    <source>
        <dbReference type="ARBA" id="ARBA00022989"/>
    </source>
</evidence>
<feature type="transmembrane region" description="Helical" evidence="6">
    <location>
        <begin position="352"/>
        <end position="373"/>
    </location>
</feature>
<feature type="transmembrane region" description="Helical" evidence="6">
    <location>
        <begin position="466"/>
        <end position="487"/>
    </location>
</feature>
<dbReference type="InterPro" id="IPR051951">
    <property type="entry name" value="UNC-93_regulatory"/>
</dbReference>
<accession>A0A8X6MAQ7</accession>
<feature type="transmembrane region" description="Helical" evidence="6">
    <location>
        <begin position="554"/>
        <end position="573"/>
    </location>
</feature>
<evidence type="ECO:0000256" key="2">
    <source>
        <dbReference type="ARBA" id="ARBA00009172"/>
    </source>
</evidence>
<keyword evidence="5 6" id="KW-0472">Membrane</keyword>
<comment type="similarity">
    <text evidence="2">Belongs to the unc-93 family.</text>
</comment>
<keyword evidence="3 6" id="KW-0812">Transmembrane</keyword>
<dbReference type="InterPro" id="IPR036259">
    <property type="entry name" value="MFS_trans_sf"/>
</dbReference>
<comment type="subcellular location">
    <subcellularLocation>
        <location evidence="1">Membrane</location>
        <topology evidence="1">Multi-pass membrane protein</topology>
    </subcellularLocation>
</comment>
<dbReference type="GO" id="GO:0016020">
    <property type="term" value="C:membrane"/>
    <property type="evidence" value="ECO:0007669"/>
    <property type="project" value="UniProtKB-SubCell"/>
</dbReference>
<sequence length="587" mass="66503">MFLSTYLVIFTFNVKVTFYHFDKVMKSESQQTDFEEDNSSIKKCSTKNFSKWRIMKNLFVICLGVLLLFTAYDGLTMLQSTMNREEGIGVASQAITYACFCISAILLPKYVIKKLGLGASLLWGSQAIYLNDISILYADIIYKNKRKGSDIGISMQPIFPNNYYLKKRQNRSFSADYLCLNLSNEKDKSVVLQSYEPPKRNSIGAIVTQNSPNTLRSNFGVQQYLSAINLTECHEQSKDNDHRNIIDNYEKISRFREHKNDLSTKTEKQPSSDLHDKRKIVESTTARFFGIHGMAYLSCHLCSNLMTYYVLGSEVKDDHVSNSSCICGASYCNIDSACFEQNIEEPSDRIRYILTSTCICIGIISTLLIIFFLDSLEEEKEDVSFSINLLMATYQLAKKKELILLIPSSFYIGMAQGFYTGDFTKSFIGCAWGTYHVGLVTVCYGTFCGMSSPLAGWLVKRVGRISIFSFATVVNIAACIFLLFWKPTAEEPILFFVAAGLWGVFVGIIWSQLRAFYGVLFKADEEAAFAAFHVWYSLGFVLSFAYSNHFCTSVKIYILMVICTIGFIGYVLVELLHQRNKNKSIIN</sequence>
<dbReference type="PANTHER" id="PTHR19444">
    <property type="entry name" value="UNC-93 RELATED"/>
    <property type="match status" value="1"/>
</dbReference>
<dbReference type="Proteomes" id="UP000887013">
    <property type="component" value="Unassembled WGS sequence"/>
</dbReference>
<reference evidence="7" key="1">
    <citation type="submission" date="2020-08" db="EMBL/GenBank/DDBJ databases">
        <title>Multicomponent nature underlies the extraordinary mechanical properties of spider dragline silk.</title>
        <authorList>
            <person name="Kono N."/>
            <person name="Nakamura H."/>
            <person name="Mori M."/>
            <person name="Yoshida Y."/>
            <person name="Ohtoshi R."/>
            <person name="Malay A.D."/>
            <person name="Moran D.A.P."/>
            <person name="Tomita M."/>
            <person name="Numata K."/>
            <person name="Arakawa K."/>
        </authorList>
    </citation>
    <scope>NUCLEOTIDE SEQUENCE</scope>
</reference>
<feature type="transmembrane region" description="Helical" evidence="6">
    <location>
        <begin position="288"/>
        <end position="311"/>
    </location>
</feature>
<name>A0A8X6MAQ7_NEPPI</name>
<dbReference type="Gene3D" id="1.20.1250.20">
    <property type="entry name" value="MFS general substrate transporter like domains"/>
    <property type="match status" value="1"/>
</dbReference>
<evidence type="ECO:0000313" key="7">
    <source>
        <dbReference type="EMBL" id="GFS37318.1"/>
    </source>
</evidence>
<feature type="transmembrane region" description="Helical" evidence="6">
    <location>
        <begin position="439"/>
        <end position="459"/>
    </location>
</feature>
<dbReference type="Pfam" id="PF05978">
    <property type="entry name" value="UNC-93"/>
    <property type="match status" value="1"/>
</dbReference>
<dbReference type="OrthoDB" id="78663at2759"/>
<feature type="transmembrane region" description="Helical" evidence="6">
    <location>
        <begin position="493"/>
        <end position="517"/>
    </location>
</feature>
<gene>
    <name evidence="7" type="primary">NCL1_26657</name>
    <name evidence="7" type="ORF">NPIL_570721</name>
</gene>
<feature type="transmembrane region" description="Helical" evidence="6">
    <location>
        <begin position="57"/>
        <end position="75"/>
    </location>
</feature>
<comment type="caution">
    <text evidence="7">The sequence shown here is derived from an EMBL/GenBank/DDBJ whole genome shotgun (WGS) entry which is preliminary data.</text>
</comment>
<evidence type="ECO:0000256" key="5">
    <source>
        <dbReference type="ARBA" id="ARBA00023136"/>
    </source>
</evidence>
<dbReference type="EMBL" id="BMAW01043061">
    <property type="protein sequence ID" value="GFS37318.1"/>
    <property type="molecule type" value="Genomic_DNA"/>
</dbReference>
<organism evidence="7 8">
    <name type="scientific">Nephila pilipes</name>
    <name type="common">Giant wood spider</name>
    <name type="synonym">Nephila maculata</name>
    <dbReference type="NCBI Taxonomy" id="299642"/>
    <lineage>
        <taxon>Eukaryota</taxon>
        <taxon>Metazoa</taxon>
        <taxon>Ecdysozoa</taxon>
        <taxon>Arthropoda</taxon>
        <taxon>Chelicerata</taxon>
        <taxon>Arachnida</taxon>
        <taxon>Araneae</taxon>
        <taxon>Araneomorphae</taxon>
        <taxon>Entelegynae</taxon>
        <taxon>Araneoidea</taxon>
        <taxon>Nephilidae</taxon>
        <taxon>Nephila</taxon>
    </lineage>
</organism>
<evidence type="ECO:0000256" key="1">
    <source>
        <dbReference type="ARBA" id="ARBA00004141"/>
    </source>
</evidence>
<dbReference type="SUPFAM" id="SSF103473">
    <property type="entry name" value="MFS general substrate transporter"/>
    <property type="match status" value="1"/>
</dbReference>
<evidence type="ECO:0000256" key="3">
    <source>
        <dbReference type="ARBA" id="ARBA00022692"/>
    </source>
</evidence>
<dbReference type="InterPro" id="IPR010291">
    <property type="entry name" value="Ion_channel_UNC-93"/>
</dbReference>
<evidence type="ECO:0000256" key="6">
    <source>
        <dbReference type="SAM" id="Phobius"/>
    </source>
</evidence>
<dbReference type="AlphaFoldDB" id="A0A8X6MAQ7"/>
<keyword evidence="4 6" id="KW-1133">Transmembrane helix</keyword>